<evidence type="ECO:0000256" key="1">
    <source>
        <dbReference type="SAM" id="Phobius"/>
    </source>
</evidence>
<keyword evidence="5" id="KW-1185">Reference proteome</keyword>
<dbReference type="Proteomes" id="UP000627781">
    <property type="component" value="Unassembled WGS sequence"/>
</dbReference>
<protein>
    <submittedName>
        <fullName evidence="4">Anti sigma factor C-terminal domain-containing protein</fullName>
    </submittedName>
</protein>
<name>A0ABR8PYK4_9CLOT</name>
<dbReference type="InterPro" id="IPR025672">
    <property type="entry name" value="Sigma_reg_C_dom"/>
</dbReference>
<keyword evidence="1" id="KW-1133">Transmembrane helix</keyword>
<evidence type="ECO:0000313" key="5">
    <source>
        <dbReference type="Proteomes" id="UP000627781"/>
    </source>
</evidence>
<dbReference type="RefSeq" id="WP_191770132.1">
    <property type="nucleotide sequence ID" value="NZ_JACSRA010000040.1"/>
</dbReference>
<comment type="caution">
    <text evidence="4">The sequence shown here is derived from an EMBL/GenBank/DDBJ whole genome shotgun (WGS) entry which is preliminary data.</text>
</comment>
<proteinExistence type="predicted"/>
<reference evidence="4 5" key="1">
    <citation type="submission" date="2020-08" db="EMBL/GenBank/DDBJ databases">
        <title>A Genomic Blueprint of the Chicken Gut Microbiome.</title>
        <authorList>
            <person name="Gilroy R."/>
            <person name="Ravi A."/>
            <person name="Getino M."/>
            <person name="Pursley I."/>
            <person name="Horton D.L."/>
            <person name="Alikhan N.-F."/>
            <person name="Baker D."/>
            <person name="Gharbi K."/>
            <person name="Hall N."/>
            <person name="Watson M."/>
            <person name="Adriaenssens E.M."/>
            <person name="Foster-Nyarko E."/>
            <person name="Jarju S."/>
            <person name="Secka A."/>
            <person name="Antonio M."/>
            <person name="Oren A."/>
            <person name="Chaudhuri R."/>
            <person name="La Ragione R.M."/>
            <person name="Hildebrand F."/>
            <person name="Pallen M.J."/>
        </authorList>
    </citation>
    <scope>NUCLEOTIDE SEQUENCE [LARGE SCALE GENOMIC DNA]</scope>
    <source>
        <strain evidence="4 5">Sa3CVN1</strain>
    </source>
</reference>
<feature type="domain" description="Sigma factor regulator N-terminal" evidence="3">
    <location>
        <begin position="23"/>
        <end position="109"/>
    </location>
</feature>
<keyword evidence="1" id="KW-0812">Transmembrane</keyword>
<dbReference type="Pfam" id="PF13791">
    <property type="entry name" value="Sigma_reg_C"/>
    <property type="match status" value="1"/>
</dbReference>
<dbReference type="Pfam" id="PF13800">
    <property type="entry name" value="Sigma_reg_N"/>
    <property type="match status" value="1"/>
</dbReference>
<keyword evidence="1" id="KW-0472">Membrane</keyword>
<evidence type="ECO:0000313" key="4">
    <source>
        <dbReference type="EMBL" id="MBD7913244.1"/>
    </source>
</evidence>
<evidence type="ECO:0000259" key="2">
    <source>
        <dbReference type="Pfam" id="PF13791"/>
    </source>
</evidence>
<feature type="transmembrane region" description="Helical" evidence="1">
    <location>
        <begin position="32"/>
        <end position="52"/>
    </location>
</feature>
<sequence>MKSDDEKLRELFEVDERPILSRTIRKAKTLSIMRSIIISLMIIVVAGFVFLGSNSTALNIISNRKKNSLIDWYNIAMPNAYVGYCQVNDGITVGEINYSRFRFLGSKPIKDGDFTESYTYVPLINNKEEIYNGIDNYLLKTKDELTKKIAGYNKSGKHIMEFYHPLERFENYSNDFEKLNEIDNNKLAEMSLSFDKPYSLEEVKAMIPKEVTLNWYWVDTYDPKELNYRVLDEYRVYGMKAIDRDGEASDPSQKFIDTIVKHKNSEDNNHIYEKIYNTLSGGNGEIKKDDLKIIGVVVSGDVKSLKTLKEKEFIKAATLGAVADKY</sequence>
<dbReference type="EMBL" id="JACSRA010000040">
    <property type="protein sequence ID" value="MBD7913244.1"/>
    <property type="molecule type" value="Genomic_DNA"/>
</dbReference>
<dbReference type="InterPro" id="IPR029101">
    <property type="entry name" value="Sigma_reg_N"/>
</dbReference>
<accession>A0ABR8PYK4</accession>
<gene>
    <name evidence="4" type="ORF">H9661_17975</name>
</gene>
<organism evidence="4 5">
    <name type="scientific">Clostridium cibarium</name>
    <dbReference type="NCBI Taxonomy" id="2762247"/>
    <lineage>
        <taxon>Bacteria</taxon>
        <taxon>Bacillati</taxon>
        <taxon>Bacillota</taxon>
        <taxon>Clostridia</taxon>
        <taxon>Eubacteriales</taxon>
        <taxon>Clostridiaceae</taxon>
        <taxon>Clostridium</taxon>
    </lineage>
</organism>
<evidence type="ECO:0000259" key="3">
    <source>
        <dbReference type="Pfam" id="PF13800"/>
    </source>
</evidence>
<feature type="domain" description="Sigma factor regulator C-terminal" evidence="2">
    <location>
        <begin position="179"/>
        <end position="320"/>
    </location>
</feature>